<protein>
    <recommendedName>
        <fullName evidence="5">5-formyltetrahydrofolate cyclo-ligase</fullName>
        <ecNumber evidence="5">6.3.3.2</ecNumber>
    </recommendedName>
</protein>
<gene>
    <name evidence="6" type="ORF">H9735_08595</name>
</gene>
<feature type="binding site" evidence="4">
    <location>
        <position position="49"/>
    </location>
    <ligand>
        <name>substrate</name>
    </ligand>
</feature>
<comment type="similarity">
    <text evidence="1 5">Belongs to the 5-formyltetrahydrofolate cyclo-ligase family.</text>
</comment>
<dbReference type="GO" id="GO:0009396">
    <property type="term" value="P:folic acid-containing compound biosynthetic process"/>
    <property type="evidence" value="ECO:0007669"/>
    <property type="project" value="TreeGrafter"/>
</dbReference>
<feature type="binding site" evidence="4">
    <location>
        <position position="54"/>
    </location>
    <ligand>
        <name>substrate</name>
    </ligand>
</feature>
<evidence type="ECO:0000256" key="2">
    <source>
        <dbReference type="ARBA" id="ARBA00022741"/>
    </source>
</evidence>
<dbReference type="EC" id="6.3.3.2" evidence="5"/>
<dbReference type="GO" id="GO:0046872">
    <property type="term" value="F:metal ion binding"/>
    <property type="evidence" value="ECO:0007669"/>
    <property type="project" value="UniProtKB-KW"/>
</dbReference>
<evidence type="ECO:0000256" key="4">
    <source>
        <dbReference type="PIRSR" id="PIRSR006806-1"/>
    </source>
</evidence>
<evidence type="ECO:0000313" key="6">
    <source>
        <dbReference type="EMBL" id="HIX68156.1"/>
    </source>
</evidence>
<keyword evidence="5" id="KW-0479">Metal-binding</keyword>
<dbReference type="Pfam" id="PF01812">
    <property type="entry name" value="5-FTHF_cyc-lig"/>
    <property type="match status" value="1"/>
</dbReference>
<dbReference type="EMBL" id="DXEM01000028">
    <property type="protein sequence ID" value="HIX68156.1"/>
    <property type="molecule type" value="Genomic_DNA"/>
</dbReference>
<evidence type="ECO:0000256" key="5">
    <source>
        <dbReference type="RuleBase" id="RU361279"/>
    </source>
</evidence>
<name>A0A9D2B9N5_9FIRM</name>
<comment type="catalytic activity">
    <reaction evidence="5">
        <text>(6S)-5-formyl-5,6,7,8-tetrahydrofolate + ATP = (6R)-5,10-methenyltetrahydrofolate + ADP + phosphate</text>
        <dbReference type="Rhea" id="RHEA:10488"/>
        <dbReference type="ChEBI" id="CHEBI:30616"/>
        <dbReference type="ChEBI" id="CHEBI:43474"/>
        <dbReference type="ChEBI" id="CHEBI:57455"/>
        <dbReference type="ChEBI" id="CHEBI:57457"/>
        <dbReference type="ChEBI" id="CHEBI:456216"/>
        <dbReference type="EC" id="6.3.3.2"/>
    </reaction>
</comment>
<feature type="binding site" evidence="4">
    <location>
        <begin position="3"/>
        <end position="7"/>
    </location>
    <ligand>
        <name>ATP</name>
        <dbReference type="ChEBI" id="CHEBI:30616"/>
    </ligand>
</feature>
<accession>A0A9D2B9N5</accession>
<dbReference type="InterPro" id="IPR037171">
    <property type="entry name" value="NagB/RpiA_transferase-like"/>
</dbReference>
<comment type="cofactor">
    <cofactor evidence="5">
        <name>Mg(2+)</name>
        <dbReference type="ChEBI" id="CHEBI:18420"/>
    </cofactor>
</comment>
<keyword evidence="6" id="KW-0436">Ligase</keyword>
<dbReference type="PANTHER" id="PTHR23407">
    <property type="entry name" value="ATPASE INHIBITOR/5-FORMYLTETRAHYDROFOLATE CYCLO-LIGASE"/>
    <property type="match status" value="1"/>
</dbReference>
<dbReference type="SUPFAM" id="SSF100950">
    <property type="entry name" value="NagB/RpiA/CoA transferase-like"/>
    <property type="match status" value="1"/>
</dbReference>
<proteinExistence type="inferred from homology"/>
<evidence type="ECO:0000313" key="7">
    <source>
        <dbReference type="Proteomes" id="UP000886721"/>
    </source>
</evidence>
<dbReference type="GO" id="GO:0005524">
    <property type="term" value="F:ATP binding"/>
    <property type="evidence" value="ECO:0007669"/>
    <property type="project" value="UniProtKB-KW"/>
</dbReference>
<dbReference type="InterPro" id="IPR024185">
    <property type="entry name" value="FTHF_cligase-like_sf"/>
</dbReference>
<dbReference type="GO" id="GO:0030272">
    <property type="term" value="F:5-formyltetrahydrofolate cyclo-ligase activity"/>
    <property type="evidence" value="ECO:0007669"/>
    <property type="project" value="UniProtKB-EC"/>
</dbReference>
<comment type="caution">
    <text evidence="6">The sequence shown here is derived from an EMBL/GenBank/DDBJ whole genome shotgun (WGS) entry which is preliminary data.</text>
</comment>
<dbReference type="GO" id="GO:0035999">
    <property type="term" value="P:tetrahydrofolate interconversion"/>
    <property type="evidence" value="ECO:0007669"/>
    <property type="project" value="TreeGrafter"/>
</dbReference>
<dbReference type="InterPro" id="IPR002698">
    <property type="entry name" value="FTHF_cligase"/>
</dbReference>
<organism evidence="6 7">
    <name type="scientific">Candidatus Anaerostipes excrementavium</name>
    <dbReference type="NCBI Taxonomy" id="2838463"/>
    <lineage>
        <taxon>Bacteria</taxon>
        <taxon>Bacillati</taxon>
        <taxon>Bacillota</taxon>
        <taxon>Clostridia</taxon>
        <taxon>Lachnospirales</taxon>
        <taxon>Lachnospiraceae</taxon>
        <taxon>Anaerostipes</taxon>
    </lineage>
</organism>
<keyword evidence="2 4" id="KW-0547">Nucleotide-binding</keyword>
<keyword evidence="5" id="KW-0460">Magnesium</keyword>
<dbReference type="NCBIfam" id="TIGR02727">
    <property type="entry name" value="MTHFS_bact"/>
    <property type="match status" value="1"/>
</dbReference>
<dbReference type="AlphaFoldDB" id="A0A9D2B9N5"/>
<dbReference type="PANTHER" id="PTHR23407:SF1">
    <property type="entry name" value="5-FORMYLTETRAHYDROFOLATE CYCLO-LIGASE"/>
    <property type="match status" value="1"/>
</dbReference>
<evidence type="ECO:0000256" key="3">
    <source>
        <dbReference type="ARBA" id="ARBA00022840"/>
    </source>
</evidence>
<dbReference type="Gene3D" id="3.40.50.10420">
    <property type="entry name" value="NagB/RpiA/CoA transferase-like"/>
    <property type="match status" value="1"/>
</dbReference>
<reference evidence="6" key="2">
    <citation type="submission" date="2021-04" db="EMBL/GenBank/DDBJ databases">
        <authorList>
            <person name="Gilroy R."/>
        </authorList>
    </citation>
    <scope>NUCLEOTIDE SEQUENCE</scope>
    <source>
        <strain evidence="6">CHK191-13928</strain>
    </source>
</reference>
<evidence type="ECO:0000256" key="1">
    <source>
        <dbReference type="ARBA" id="ARBA00010638"/>
    </source>
</evidence>
<dbReference type="Proteomes" id="UP000886721">
    <property type="component" value="Unassembled WGS sequence"/>
</dbReference>
<keyword evidence="3 4" id="KW-0067">ATP-binding</keyword>
<dbReference type="PIRSF" id="PIRSF006806">
    <property type="entry name" value="FTHF_cligase"/>
    <property type="match status" value="1"/>
</dbReference>
<reference evidence="6" key="1">
    <citation type="journal article" date="2021" name="PeerJ">
        <title>Extensive microbial diversity within the chicken gut microbiome revealed by metagenomics and culture.</title>
        <authorList>
            <person name="Gilroy R."/>
            <person name="Ravi A."/>
            <person name="Getino M."/>
            <person name="Pursley I."/>
            <person name="Horton D.L."/>
            <person name="Alikhan N.F."/>
            <person name="Baker D."/>
            <person name="Gharbi K."/>
            <person name="Hall N."/>
            <person name="Watson M."/>
            <person name="Adriaenssens E.M."/>
            <person name="Foster-Nyarko E."/>
            <person name="Jarju S."/>
            <person name="Secka A."/>
            <person name="Antonio M."/>
            <person name="Oren A."/>
            <person name="Chaudhuri R.R."/>
            <person name="La Ragione R."/>
            <person name="Hildebrand F."/>
            <person name="Pallen M.J."/>
        </authorList>
    </citation>
    <scope>NUCLEOTIDE SEQUENCE</scope>
    <source>
        <strain evidence="6">CHK191-13928</strain>
    </source>
</reference>
<feature type="binding site" evidence="4">
    <location>
        <begin position="131"/>
        <end position="139"/>
    </location>
    <ligand>
        <name>ATP</name>
        <dbReference type="ChEBI" id="CHEBI:30616"/>
    </ligand>
</feature>
<sequence>MTKEQARRLVGSRKKQLEPLYIEQANQSIFQKLIQMEEYQQAETIFCYVSTAEEVNTWPVIGHALECGKKVGVPLCLGKGRMEVRELTSFQQLKKGMYGIMEPISGTRVMDKEEIQFGVIPCVSADLNHRRLGHGAGYYDRYLEDTDFFKVSLCWKKVMMDQIPTDPHDVQMDRILFEDEL</sequence>